<evidence type="ECO:0000313" key="3">
    <source>
        <dbReference type="Proteomes" id="UP000815677"/>
    </source>
</evidence>
<keyword evidence="3" id="KW-1185">Reference proteome</keyword>
<proteinExistence type="predicted"/>
<dbReference type="Gene3D" id="3.90.230.10">
    <property type="entry name" value="Creatinase/methionine aminopeptidase superfamily"/>
    <property type="match status" value="1"/>
</dbReference>
<evidence type="ECO:0000313" key="2">
    <source>
        <dbReference type="EMBL" id="GAT53414.1"/>
    </source>
</evidence>
<dbReference type="SUPFAM" id="SSF55920">
    <property type="entry name" value="Creatinase/aminopeptidase"/>
    <property type="match status" value="1"/>
</dbReference>
<dbReference type="InterPro" id="IPR000994">
    <property type="entry name" value="Pept_M24"/>
</dbReference>
<dbReference type="Pfam" id="PF00557">
    <property type="entry name" value="Peptidase_M24"/>
    <property type="match status" value="1"/>
</dbReference>
<gene>
    <name evidence="2" type="ORF">MCHLO_10363</name>
</gene>
<evidence type="ECO:0000259" key="1">
    <source>
        <dbReference type="Pfam" id="PF00557"/>
    </source>
</evidence>
<sequence>MVPASESPAPAPAPEAASQRAISLREAETKCMAFFDEISKTLVRPNVLESVLSKEILALGAEQHGVKVHWHKRIVRSGPNTLSPFDENPPDRVIQPDDILVVDLGPVFEFSDKWEADVGRTFVFGDDAAKIRLRDNLEPAWKAVKAQFDARAEEMTGEELYDIAVAEATKRGFLWGADIAGHLVGHFPHERIPKDSLTLYIAKGNSTKMLRPGKDGYVRQWILEIHLRDPSGTFGGFYEQLLTC</sequence>
<dbReference type="EMBL" id="DF848307">
    <property type="protein sequence ID" value="GAT53414.1"/>
    <property type="molecule type" value="Genomic_DNA"/>
</dbReference>
<accession>A0ABQ0LQL8</accession>
<dbReference type="InterPro" id="IPR036005">
    <property type="entry name" value="Creatinase/aminopeptidase-like"/>
</dbReference>
<organism evidence="2 3">
    <name type="scientific">Mycena chlorophos</name>
    <name type="common">Agaric fungus</name>
    <name type="synonym">Agaricus chlorophos</name>
    <dbReference type="NCBI Taxonomy" id="658473"/>
    <lineage>
        <taxon>Eukaryota</taxon>
        <taxon>Fungi</taxon>
        <taxon>Dikarya</taxon>
        <taxon>Basidiomycota</taxon>
        <taxon>Agaricomycotina</taxon>
        <taxon>Agaricomycetes</taxon>
        <taxon>Agaricomycetidae</taxon>
        <taxon>Agaricales</taxon>
        <taxon>Marasmiineae</taxon>
        <taxon>Mycenaceae</taxon>
        <taxon>Mycena</taxon>
    </lineage>
</organism>
<reference evidence="2" key="1">
    <citation type="submission" date="2014-09" db="EMBL/GenBank/DDBJ databases">
        <title>Genome sequence of the luminous mushroom Mycena chlorophos for searching fungal bioluminescence genes.</title>
        <authorList>
            <person name="Tanaka Y."/>
            <person name="Kasuga D."/>
            <person name="Oba Y."/>
            <person name="Hase S."/>
            <person name="Sato K."/>
            <person name="Oba Y."/>
            <person name="Sakakibara Y."/>
        </authorList>
    </citation>
    <scope>NUCLEOTIDE SEQUENCE</scope>
</reference>
<feature type="domain" description="Peptidase M24" evidence="1">
    <location>
        <begin position="24"/>
        <end position="213"/>
    </location>
</feature>
<name>A0ABQ0LQL8_MYCCL</name>
<dbReference type="CDD" id="cd01066">
    <property type="entry name" value="APP_MetAP"/>
    <property type="match status" value="1"/>
</dbReference>
<protein>
    <recommendedName>
        <fullName evidence="1">Peptidase M24 domain-containing protein</fullName>
    </recommendedName>
</protein>
<dbReference type="Proteomes" id="UP000815677">
    <property type="component" value="Unassembled WGS sequence"/>
</dbReference>